<proteinExistence type="predicted"/>
<keyword evidence="1" id="KW-0732">Signal</keyword>
<evidence type="ECO:0000313" key="2">
    <source>
        <dbReference type="EMBL" id="PDV99135.1"/>
    </source>
</evidence>
<comment type="caution">
    <text evidence="2">The sequence shown here is derived from an EMBL/GenBank/DDBJ whole genome shotgun (WGS) entry which is preliminary data.</text>
</comment>
<feature type="chain" id="PRO_5013837053" evidence="1">
    <location>
        <begin position="20"/>
        <end position="173"/>
    </location>
</feature>
<sequence>MPRLFLVLVLLLLSGCVTVAEQEVAGAGASSPQAVVESFIEDLNTALAEENLTDPEVRRSWAERLASHFAPSERVDQRNAMSQMLLNFVTTSNQPVVGSRVTLTITYSYVEILSREEGRALVNVVDGTFVLVFLDAEGNVLRERTSDLTGVLGQTSGGLPVIQVGSSWYMTEG</sequence>
<reference evidence="2 3" key="1">
    <citation type="submission" date="2016-05" db="EMBL/GenBank/DDBJ databases">
        <authorList>
            <person name="Lavstsen T."/>
            <person name="Jespersen J.S."/>
        </authorList>
    </citation>
    <scope>NUCLEOTIDE SEQUENCE [LARGE SCALE GENOMIC DNA]</scope>
    <source>
        <strain evidence="2 3">B7-9</strain>
    </source>
</reference>
<gene>
    <name evidence="2" type="ORF">A9Q02_13645</name>
</gene>
<dbReference type="OrthoDB" id="156422at2"/>
<keyword evidence="3" id="KW-1185">Reference proteome</keyword>
<accession>A0A2H3KM78</accession>
<dbReference type="AlphaFoldDB" id="A0A2H3KM78"/>
<name>A0A2H3KM78_9CHLR</name>
<dbReference type="PROSITE" id="PS51257">
    <property type="entry name" value="PROKAR_LIPOPROTEIN"/>
    <property type="match status" value="1"/>
</dbReference>
<dbReference type="RefSeq" id="WP_141508821.1">
    <property type="nucleotide sequence ID" value="NZ_LYXE01000083.1"/>
</dbReference>
<dbReference type="EMBL" id="LYXE01000083">
    <property type="protein sequence ID" value="PDV99135.1"/>
    <property type="molecule type" value="Genomic_DNA"/>
</dbReference>
<feature type="signal peptide" evidence="1">
    <location>
        <begin position="1"/>
        <end position="19"/>
    </location>
</feature>
<organism evidence="2 3">
    <name type="scientific">Candidatus Chloroploca asiatica</name>
    <dbReference type="NCBI Taxonomy" id="1506545"/>
    <lineage>
        <taxon>Bacteria</taxon>
        <taxon>Bacillati</taxon>
        <taxon>Chloroflexota</taxon>
        <taxon>Chloroflexia</taxon>
        <taxon>Chloroflexales</taxon>
        <taxon>Chloroflexineae</taxon>
        <taxon>Oscillochloridaceae</taxon>
        <taxon>Candidatus Chloroploca</taxon>
    </lineage>
</organism>
<evidence type="ECO:0000256" key="1">
    <source>
        <dbReference type="SAM" id="SignalP"/>
    </source>
</evidence>
<dbReference type="Proteomes" id="UP000220922">
    <property type="component" value="Unassembled WGS sequence"/>
</dbReference>
<protein>
    <submittedName>
        <fullName evidence="2">Uncharacterized protein</fullName>
    </submittedName>
</protein>
<evidence type="ECO:0000313" key="3">
    <source>
        <dbReference type="Proteomes" id="UP000220922"/>
    </source>
</evidence>